<evidence type="ECO:0000256" key="8">
    <source>
        <dbReference type="ARBA" id="ARBA00049551"/>
    </source>
</evidence>
<evidence type="ECO:0000313" key="11">
    <source>
        <dbReference type="EMBL" id="AYF57125.1"/>
    </source>
</evidence>
<protein>
    <recommendedName>
        <fullName evidence="3">NADH:ubiquinone reductase (H(+)-translocating)</fullName>
        <ecNumber evidence="3">7.1.1.2</ecNumber>
    </recommendedName>
    <alternativeName>
        <fullName evidence="7">NADH dehydrogenase subunit 5</fullName>
    </alternativeName>
</protein>
<dbReference type="PANTHER" id="PTHR42829:SF2">
    <property type="entry name" value="NADH-UBIQUINONE OXIDOREDUCTASE CHAIN 5"/>
    <property type="match status" value="1"/>
</dbReference>
<keyword evidence="11" id="KW-0496">Mitochondrion</keyword>
<dbReference type="GO" id="GO:0003954">
    <property type="term" value="F:NADH dehydrogenase activity"/>
    <property type="evidence" value="ECO:0007669"/>
    <property type="project" value="TreeGrafter"/>
</dbReference>
<dbReference type="Pfam" id="PF00361">
    <property type="entry name" value="Proton_antipo_M"/>
    <property type="match status" value="1"/>
</dbReference>
<feature type="transmembrane region" description="Helical" evidence="9">
    <location>
        <begin position="178"/>
        <end position="201"/>
    </location>
</feature>
<reference evidence="11" key="1">
    <citation type="submission" date="2017-09" db="EMBL/GenBank/DDBJ databases">
        <title>The mitochondrial genome of Semnoderes armiger (Kinorhyncha: Cyclorhagidae).</title>
        <authorList>
            <person name="Zeyl Fiskebeck E.M.L."/>
            <person name="Dimitrov D."/>
            <person name="Bachmann L."/>
        </authorList>
    </citation>
    <scope>NUCLEOTIDE SEQUENCE</scope>
</reference>
<dbReference type="CTD" id="4540"/>
<dbReference type="EC" id="7.1.1.2" evidence="3"/>
<comment type="function">
    <text evidence="1">Core subunit of the mitochondrial membrane respiratory chain NADH dehydrogenase (Complex I) that is believed to belong to the minimal assembly required for catalysis. Complex I functions in the transfer of electrons from NADH to the respiratory chain. The immediate electron acceptor for the enzyme is believed to be ubiquinone.</text>
</comment>
<feature type="transmembrane region" description="Helical" evidence="9">
    <location>
        <begin position="18"/>
        <end position="38"/>
    </location>
</feature>
<feature type="transmembrane region" description="Helical" evidence="9">
    <location>
        <begin position="302"/>
        <end position="322"/>
    </location>
</feature>
<dbReference type="GeneID" id="42266286"/>
<keyword evidence="5 9" id="KW-1133">Transmembrane helix</keyword>
<dbReference type="EMBL" id="MF953591">
    <property type="protein sequence ID" value="AYF57125.1"/>
    <property type="molecule type" value="Genomic_DNA"/>
</dbReference>
<evidence type="ECO:0000256" key="3">
    <source>
        <dbReference type="ARBA" id="ARBA00012944"/>
    </source>
</evidence>
<keyword evidence="6 9" id="KW-0472">Membrane</keyword>
<dbReference type="GO" id="GO:0042773">
    <property type="term" value="P:ATP synthesis coupled electron transport"/>
    <property type="evidence" value="ECO:0007669"/>
    <property type="project" value="InterPro"/>
</dbReference>
<feature type="transmembrane region" description="Helical" evidence="9">
    <location>
        <begin position="108"/>
        <end position="129"/>
    </location>
</feature>
<comment type="subcellular location">
    <subcellularLocation>
        <location evidence="2">Membrane</location>
        <topology evidence="2">Multi-pass membrane protein</topology>
    </subcellularLocation>
</comment>
<dbReference type="InterPro" id="IPR001750">
    <property type="entry name" value="ND/Mrp_TM"/>
</dbReference>
<evidence type="ECO:0000256" key="6">
    <source>
        <dbReference type="ARBA" id="ARBA00023136"/>
    </source>
</evidence>
<dbReference type="RefSeq" id="YP_009706311.1">
    <property type="nucleotide sequence ID" value="NC_045069.1"/>
</dbReference>
<name>A0A5H2QBU3_9BILA</name>
<gene>
    <name evidence="11" type="primary">ND5</name>
</gene>
<feature type="domain" description="NADH:quinone oxidoreductase/Mrp antiporter transmembrane" evidence="10">
    <location>
        <begin position="41"/>
        <end position="319"/>
    </location>
</feature>
<dbReference type="GO" id="GO:0016020">
    <property type="term" value="C:membrane"/>
    <property type="evidence" value="ECO:0007669"/>
    <property type="project" value="UniProtKB-SubCell"/>
</dbReference>
<accession>A0A5H2QBU3</accession>
<dbReference type="PANTHER" id="PTHR42829">
    <property type="entry name" value="NADH-UBIQUINONE OXIDOREDUCTASE CHAIN 5"/>
    <property type="match status" value="1"/>
</dbReference>
<evidence type="ECO:0000256" key="1">
    <source>
        <dbReference type="ARBA" id="ARBA00003257"/>
    </source>
</evidence>
<feature type="transmembrane region" description="Helical" evidence="9">
    <location>
        <begin position="235"/>
        <end position="256"/>
    </location>
</feature>
<dbReference type="AlphaFoldDB" id="A0A5H2QBU3"/>
<dbReference type="PRINTS" id="PR01434">
    <property type="entry name" value="NADHDHGNASE5"/>
</dbReference>
<keyword evidence="4 9" id="KW-0812">Transmembrane</keyword>
<feature type="transmembrane region" description="Helical" evidence="9">
    <location>
        <begin position="150"/>
        <end position="172"/>
    </location>
</feature>
<evidence type="ECO:0000256" key="4">
    <source>
        <dbReference type="ARBA" id="ARBA00022692"/>
    </source>
</evidence>
<evidence type="ECO:0000256" key="2">
    <source>
        <dbReference type="ARBA" id="ARBA00004141"/>
    </source>
</evidence>
<proteinExistence type="predicted"/>
<geneLocation type="mitochondrion" evidence="11"/>
<feature type="transmembrane region" description="Helical" evidence="9">
    <location>
        <begin position="277"/>
        <end position="296"/>
    </location>
</feature>
<dbReference type="GO" id="GO:0015990">
    <property type="term" value="P:electron transport coupled proton transport"/>
    <property type="evidence" value="ECO:0007669"/>
    <property type="project" value="TreeGrafter"/>
</dbReference>
<feature type="transmembrane region" description="Helical" evidence="9">
    <location>
        <begin position="85"/>
        <end position="102"/>
    </location>
</feature>
<evidence type="ECO:0000256" key="7">
    <source>
        <dbReference type="ARBA" id="ARBA00031027"/>
    </source>
</evidence>
<feature type="transmembrane region" description="Helical" evidence="9">
    <location>
        <begin position="44"/>
        <end position="64"/>
    </location>
</feature>
<evidence type="ECO:0000256" key="5">
    <source>
        <dbReference type="ARBA" id="ARBA00022989"/>
    </source>
</evidence>
<comment type="catalytic activity">
    <reaction evidence="8">
        <text>a ubiquinone + NADH + 5 H(+)(in) = a ubiquinol + NAD(+) + 4 H(+)(out)</text>
        <dbReference type="Rhea" id="RHEA:29091"/>
        <dbReference type="Rhea" id="RHEA-COMP:9565"/>
        <dbReference type="Rhea" id="RHEA-COMP:9566"/>
        <dbReference type="ChEBI" id="CHEBI:15378"/>
        <dbReference type="ChEBI" id="CHEBI:16389"/>
        <dbReference type="ChEBI" id="CHEBI:17976"/>
        <dbReference type="ChEBI" id="CHEBI:57540"/>
        <dbReference type="ChEBI" id="CHEBI:57945"/>
        <dbReference type="EC" id="7.1.1.2"/>
    </reaction>
</comment>
<evidence type="ECO:0000256" key="9">
    <source>
        <dbReference type="SAM" id="Phobius"/>
    </source>
</evidence>
<evidence type="ECO:0000259" key="10">
    <source>
        <dbReference type="Pfam" id="PF00361"/>
    </source>
</evidence>
<feature type="transmembrane region" description="Helical" evidence="9">
    <location>
        <begin position="208"/>
        <end position="229"/>
    </location>
</feature>
<organism evidence="11">
    <name type="scientific">Semnoderes armiger</name>
    <dbReference type="NCBI Taxonomy" id="1415233"/>
    <lineage>
        <taxon>Eukaryota</taxon>
        <taxon>Metazoa</taxon>
        <taxon>Ecdysozoa</taxon>
        <taxon>Scalidophora</taxon>
        <taxon>Kinorhyncha</taxon>
        <taxon>Cyclorhagida</taxon>
        <taxon>Kentrorhagata</taxon>
        <taxon>Semnoderidae</taxon>
        <taxon>Semnoderes</taxon>
    </lineage>
</organism>
<dbReference type="InterPro" id="IPR003945">
    <property type="entry name" value="NU5C-like"/>
</dbReference>
<dbReference type="GO" id="GO:0008137">
    <property type="term" value="F:NADH dehydrogenase (ubiquinone) activity"/>
    <property type="evidence" value="ECO:0007669"/>
    <property type="project" value="UniProtKB-EC"/>
</dbReference>
<sequence length="324" mass="37133">MVISLSVYLFMKYYMEDFLGNLFAWMVIFFIFSMFILIWSSSTIFMFIGWDLLGLSSFILILFYKNSYSGSSGFMTILMNRFGDGLFLVLIMFFFSINSVSMSNLSSVIYSSSSMLSLMCFFLILIGFTKSAQFPFCSWLPFAMSAPTPVSALVHSSTLVTAGVYLLIQGFFYISSVFFMSIFMMLVCSFTSLLSGVMANFEMDMKKIVALSTLSQLGVMMYSISMGFIELGGYHMFIHAFFKASMFLCVGGFIIFGYGQQDLRVFLKMGAMGKMKITIFFIYNIFCLLGMIYMSGFYSKDFILEMSMLSYNNMLGFFFFFFRW</sequence>